<dbReference type="RefSeq" id="XP_044552060.1">
    <property type="nucleotide sequence ID" value="XM_044699338.1"/>
</dbReference>
<keyword evidence="4" id="KW-1185">Reference proteome</keyword>
<comment type="caution">
    <text evidence="3">The sequence shown here is derived from an EMBL/GenBank/DDBJ whole genome shotgun (WGS) entry which is preliminary data.</text>
</comment>
<reference evidence="3 4" key="1">
    <citation type="journal article" date="2018" name="BMC Genomics">
        <title>The genome of Naegleria lovaniensis, the basis for a comparative approach to unravel pathogenicity factors of the human pathogenic amoeba N. fowleri.</title>
        <authorList>
            <person name="Liechti N."/>
            <person name="Schurch N."/>
            <person name="Bruggmann R."/>
            <person name="Wittwer M."/>
        </authorList>
    </citation>
    <scope>NUCLEOTIDE SEQUENCE [LARGE SCALE GENOMIC DNA]</scope>
    <source>
        <strain evidence="3 4">ATCC 30569</strain>
    </source>
</reference>
<dbReference type="GeneID" id="68093374"/>
<evidence type="ECO:0000313" key="3">
    <source>
        <dbReference type="EMBL" id="KAG2388068.1"/>
    </source>
</evidence>
<keyword evidence="2" id="KW-0472">Membrane</keyword>
<evidence type="ECO:0000313" key="4">
    <source>
        <dbReference type="Proteomes" id="UP000816034"/>
    </source>
</evidence>
<gene>
    <name evidence="3" type="ORF">C9374_000918</name>
</gene>
<evidence type="ECO:0000256" key="2">
    <source>
        <dbReference type="SAM" id="Phobius"/>
    </source>
</evidence>
<keyword evidence="2" id="KW-0812">Transmembrane</keyword>
<feature type="transmembrane region" description="Helical" evidence="2">
    <location>
        <begin position="208"/>
        <end position="233"/>
    </location>
</feature>
<feature type="region of interest" description="Disordered" evidence="1">
    <location>
        <begin position="1"/>
        <end position="44"/>
    </location>
</feature>
<name>A0AA88GX94_NAELO</name>
<feature type="transmembrane region" description="Helical" evidence="2">
    <location>
        <begin position="97"/>
        <end position="124"/>
    </location>
</feature>
<organism evidence="3 4">
    <name type="scientific">Naegleria lovaniensis</name>
    <name type="common">Amoeba</name>
    <dbReference type="NCBI Taxonomy" id="51637"/>
    <lineage>
        <taxon>Eukaryota</taxon>
        <taxon>Discoba</taxon>
        <taxon>Heterolobosea</taxon>
        <taxon>Tetramitia</taxon>
        <taxon>Eutetramitia</taxon>
        <taxon>Vahlkampfiidae</taxon>
        <taxon>Naegleria</taxon>
    </lineage>
</organism>
<dbReference type="Proteomes" id="UP000816034">
    <property type="component" value="Unassembled WGS sequence"/>
</dbReference>
<proteinExistence type="predicted"/>
<dbReference type="AlphaFoldDB" id="A0AA88GX94"/>
<accession>A0AA88GX94</accession>
<protein>
    <submittedName>
        <fullName evidence="3">Uncharacterized protein</fullName>
    </submittedName>
</protein>
<sequence>MSGSIQPISTEFAPRKENGDEGEAQIPAVLENQQPTTTTTTSADSQLLQASSPIVIGGNATTTNTSSDVENEDFYELVTDLNRQIGVLKSKRSIFKYLLFSCFGLFVALSTVYFLVGLCVYFLVDFGNVTQGPLSCLLLDKDCYTRQGIVVCRARVIYSFREFLTIDEYPSNSPIWPSQLRSQMTCYKNQKTTQIALRPQIVYNPSGILISSCVLFAVAGISLGIVLSVFSALKASSKKKRKVKFYQQQASDWVKHTSNEAGAENQDETKPILTVTAHYSATTNQ</sequence>
<evidence type="ECO:0000256" key="1">
    <source>
        <dbReference type="SAM" id="MobiDB-lite"/>
    </source>
</evidence>
<keyword evidence="2" id="KW-1133">Transmembrane helix</keyword>
<dbReference type="EMBL" id="PYSW02000011">
    <property type="protein sequence ID" value="KAG2388068.1"/>
    <property type="molecule type" value="Genomic_DNA"/>
</dbReference>